<dbReference type="AlphaFoldDB" id="A0A1I2HLH8"/>
<dbReference type="GO" id="GO:0003677">
    <property type="term" value="F:DNA binding"/>
    <property type="evidence" value="ECO:0007669"/>
    <property type="project" value="InterPro"/>
</dbReference>
<dbReference type="OrthoDB" id="3821507at2"/>
<dbReference type="Proteomes" id="UP000199645">
    <property type="component" value="Unassembled WGS sequence"/>
</dbReference>
<dbReference type="InterPro" id="IPR039425">
    <property type="entry name" value="RNA_pol_sigma-70-like"/>
</dbReference>
<keyword evidence="2" id="KW-0805">Transcription regulation</keyword>
<dbReference type="STRING" id="35752.SAMN05421541_108289"/>
<dbReference type="Pfam" id="PF08281">
    <property type="entry name" value="Sigma70_r4_2"/>
    <property type="match status" value="1"/>
</dbReference>
<protein>
    <submittedName>
        <fullName evidence="7">RNA polymerase sigma-70 factor, ECF subfamily</fullName>
    </submittedName>
</protein>
<comment type="similarity">
    <text evidence="1">Belongs to the sigma-70 factor family. ECF subfamily.</text>
</comment>
<organism evidence="7 8">
    <name type="scientific">Actinoplanes philippinensis</name>
    <dbReference type="NCBI Taxonomy" id="35752"/>
    <lineage>
        <taxon>Bacteria</taxon>
        <taxon>Bacillati</taxon>
        <taxon>Actinomycetota</taxon>
        <taxon>Actinomycetes</taxon>
        <taxon>Micromonosporales</taxon>
        <taxon>Micromonosporaceae</taxon>
        <taxon>Actinoplanes</taxon>
    </lineage>
</organism>
<keyword evidence="8" id="KW-1185">Reference proteome</keyword>
<evidence type="ECO:0000313" key="7">
    <source>
        <dbReference type="EMBL" id="SFF30283.1"/>
    </source>
</evidence>
<dbReference type="PANTHER" id="PTHR43133">
    <property type="entry name" value="RNA POLYMERASE ECF-TYPE SIGMA FACTO"/>
    <property type="match status" value="1"/>
</dbReference>
<dbReference type="GO" id="GO:0016987">
    <property type="term" value="F:sigma factor activity"/>
    <property type="evidence" value="ECO:0007669"/>
    <property type="project" value="UniProtKB-KW"/>
</dbReference>
<keyword evidence="3" id="KW-0731">Sigma factor</keyword>
<dbReference type="SUPFAM" id="SSF88946">
    <property type="entry name" value="Sigma2 domain of RNA polymerase sigma factors"/>
    <property type="match status" value="1"/>
</dbReference>
<keyword evidence="4" id="KW-0804">Transcription</keyword>
<dbReference type="EMBL" id="FONV01000008">
    <property type="protein sequence ID" value="SFF30283.1"/>
    <property type="molecule type" value="Genomic_DNA"/>
</dbReference>
<feature type="domain" description="RNA polymerase sigma-70 region 2" evidence="5">
    <location>
        <begin position="21"/>
        <end position="85"/>
    </location>
</feature>
<dbReference type="SUPFAM" id="SSF88659">
    <property type="entry name" value="Sigma3 and sigma4 domains of RNA polymerase sigma factors"/>
    <property type="match status" value="1"/>
</dbReference>
<dbReference type="GO" id="GO:0006352">
    <property type="term" value="P:DNA-templated transcription initiation"/>
    <property type="evidence" value="ECO:0007669"/>
    <property type="project" value="InterPro"/>
</dbReference>
<reference evidence="7 8" key="1">
    <citation type="submission" date="2016-10" db="EMBL/GenBank/DDBJ databases">
        <authorList>
            <person name="de Groot N.N."/>
        </authorList>
    </citation>
    <scope>NUCLEOTIDE SEQUENCE [LARGE SCALE GENOMIC DNA]</scope>
    <source>
        <strain evidence="7 8">DSM 43019</strain>
    </source>
</reference>
<dbReference type="InterPro" id="IPR007627">
    <property type="entry name" value="RNA_pol_sigma70_r2"/>
</dbReference>
<evidence type="ECO:0000313" key="8">
    <source>
        <dbReference type="Proteomes" id="UP000199645"/>
    </source>
</evidence>
<dbReference type="InterPro" id="IPR036388">
    <property type="entry name" value="WH-like_DNA-bd_sf"/>
</dbReference>
<evidence type="ECO:0000256" key="3">
    <source>
        <dbReference type="ARBA" id="ARBA00023082"/>
    </source>
</evidence>
<dbReference type="InterPro" id="IPR013324">
    <property type="entry name" value="RNA_pol_sigma_r3/r4-like"/>
</dbReference>
<sequence>MDTELLVRAAQRGDVASLTTLFQAHYAGMRSVACQILGPGPDADDVCQEAAITALTRIGQLRDPAAVRFWLHAIVRNICRSRLREPRAVPLEAAGEEPVVGADADLDRYADRDWVRHAMARLSPALRPVTMLRYFTERNSYERIAGLCVIPVGTVRSRLSEARRQLAAILPRVRDERHAESAALTTLRHAEASAILAGGPLPYPVRARWSHQATVCWPDGRRTTGVTSVVEALRRDGAGHRLVEVVAAPDVTVWETTTHTWLLHERGGQVRGARLAG</sequence>
<dbReference type="RefSeq" id="WP_093617187.1">
    <property type="nucleotide sequence ID" value="NZ_BOMT01000001.1"/>
</dbReference>
<accession>A0A1I2HLH8</accession>
<dbReference type="Pfam" id="PF04542">
    <property type="entry name" value="Sigma70_r2"/>
    <property type="match status" value="1"/>
</dbReference>
<evidence type="ECO:0000256" key="1">
    <source>
        <dbReference type="ARBA" id="ARBA00010641"/>
    </source>
</evidence>
<evidence type="ECO:0000259" key="5">
    <source>
        <dbReference type="Pfam" id="PF04542"/>
    </source>
</evidence>
<feature type="domain" description="RNA polymerase sigma factor 70 region 4 type 2" evidence="6">
    <location>
        <begin position="113"/>
        <end position="166"/>
    </location>
</feature>
<evidence type="ECO:0000259" key="6">
    <source>
        <dbReference type="Pfam" id="PF08281"/>
    </source>
</evidence>
<dbReference type="PANTHER" id="PTHR43133:SF46">
    <property type="entry name" value="RNA POLYMERASE SIGMA-70 FACTOR ECF SUBFAMILY"/>
    <property type="match status" value="1"/>
</dbReference>
<dbReference type="Gene3D" id="1.10.10.10">
    <property type="entry name" value="Winged helix-like DNA-binding domain superfamily/Winged helix DNA-binding domain"/>
    <property type="match status" value="1"/>
</dbReference>
<name>A0A1I2HLH8_9ACTN</name>
<evidence type="ECO:0000256" key="4">
    <source>
        <dbReference type="ARBA" id="ARBA00023163"/>
    </source>
</evidence>
<gene>
    <name evidence="7" type="ORF">SAMN05421541_108289</name>
</gene>
<dbReference type="CDD" id="cd06171">
    <property type="entry name" value="Sigma70_r4"/>
    <property type="match status" value="1"/>
</dbReference>
<proteinExistence type="inferred from homology"/>
<dbReference type="Gene3D" id="1.10.1740.10">
    <property type="match status" value="1"/>
</dbReference>
<dbReference type="InterPro" id="IPR014284">
    <property type="entry name" value="RNA_pol_sigma-70_dom"/>
</dbReference>
<dbReference type="InterPro" id="IPR013249">
    <property type="entry name" value="RNA_pol_sigma70_r4_t2"/>
</dbReference>
<evidence type="ECO:0000256" key="2">
    <source>
        <dbReference type="ARBA" id="ARBA00023015"/>
    </source>
</evidence>
<dbReference type="InterPro" id="IPR013325">
    <property type="entry name" value="RNA_pol_sigma_r2"/>
</dbReference>
<dbReference type="NCBIfam" id="TIGR02937">
    <property type="entry name" value="sigma70-ECF"/>
    <property type="match status" value="1"/>
</dbReference>